<dbReference type="EC" id="2.7.13.3" evidence="3"/>
<evidence type="ECO:0000256" key="11">
    <source>
        <dbReference type="SAM" id="Phobius"/>
    </source>
</evidence>
<comment type="subcellular location">
    <subcellularLocation>
        <location evidence="2">Cell membrane</location>
    </subcellularLocation>
</comment>
<sequence>MRPPWPRTIRMRLTLTYSALLFGITVVLLFGAYVALSWSIIAAPLDSVLVRKFQRMGDGTVVYKPGETFELSDLGSVQRAVNFTALQNLRDYSLLALAVMFVLSIAIGWWVAGRALRPVGAITATTQDITATDLSRRINASGPNDELRTLADTIDGMLERLDRAFRAERMLVEDMSHELRNPVSIVQANVEAVLGNESSTALERQEASAVVLEATRRMRRLLEDLLATARLRSETFVDRDIDLAAVAAAAAREHRLVSARRGLRIHEALHPGPIVYGDADALNRALGNLLSNAIRLAPEGSTITVGTGSRDGWAWAAVGDEGPGVPVEAQDRVFDRFSRADETSRRSADSTGLGLAIARQIAESQEGKLVLGRSGPDGSTFVLWLPDRALDGSRPRSAVPPAGDPLR</sequence>
<dbReference type="InterPro" id="IPR005467">
    <property type="entry name" value="His_kinase_dom"/>
</dbReference>
<comment type="caution">
    <text evidence="14">The sequence shown here is derived from an EMBL/GenBank/DDBJ whole genome shotgun (WGS) entry which is preliminary data.</text>
</comment>
<evidence type="ECO:0000256" key="10">
    <source>
        <dbReference type="ARBA" id="ARBA00023136"/>
    </source>
</evidence>
<accession>A0A229RBK3</accession>
<keyword evidence="15" id="KW-1185">Reference proteome</keyword>
<dbReference type="PANTHER" id="PTHR45436:SF5">
    <property type="entry name" value="SENSOR HISTIDINE KINASE TRCS"/>
    <property type="match status" value="1"/>
</dbReference>
<dbReference type="SMART" id="SM00388">
    <property type="entry name" value="HisKA"/>
    <property type="match status" value="1"/>
</dbReference>
<dbReference type="SMART" id="SM00304">
    <property type="entry name" value="HAMP"/>
    <property type="match status" value="1"/>
</dbReference>
<keyword evidence="9" id="KW-0902">Two-component regulatory system</keyword>
<dbReference type="Proteomes" id="UP000215563">
    <property type="component" value="Unassembled WGS sequence"/>
</dbReference>
<keyword evidence="10 11" id="KW-0472">Membrane</keyword>
<comment type="catalytic activity">
    <reaction evidence="1">
        <text>ATP + protein L-histidine = ADP + protein N-phospho-L-histidine.</text>
        <dbReference type="EC" id="2.7.13.3"/>
    </reaction>
</comment>
<proteinExistence type="predicted"/>
<dbReference type="InterPro" id="IPR003594">
    <property type="entry name" value="HATPase_dom"/>
</dbReference>
<dbReference type="Pfam" id="PF00512">
    <property type="entry name" value="HisKA"/>
    <property type="match status" value="1"/>
</dbReference>
<keyword evidence="6 11" id="KW-0812">Transmembrane</keyword>
<dbReference type="SUPFAM" id="SSF158472">
    <property type="entry name" value="HAMP domain-like"/>
    <property type="match status" value="1"/>
</dbReference>
<evidence type="ECO:0000256" key="1">
    <source>
        <dbReference type="ARBA" id="ARBA00000085"/>
    </source>
</evidence>
<evidence type="ECO:0000259" key="12">
    <source>
        <dbReference type="PROSITE" id="PS50109"/>
    </source>
</evidence>
<feature type="domain" description="Histidine kinase" evidence="12">
    <location>
        <begin position="174"/>
        <end position="389"/>
    </location>
</feature>
<evidence type="ECO:0000256" key="7">
    <source>
        <dbReference type="ARBA" id="ARBA00022777"/>
    </source>
</evidence>
<dbReference type="CDD" id="cd06225">
    <property type="entry name" value="HAMP"/>
    <property type="match status" value="1"/>
</dbReference>
<dbReference type="OrthoDB" id="9786919at2"/>
<dbReference type="GO" id="GO:0005886">
    <property type="term" value="C:plasma membrane"/>
    <property type="evidence" value="ECO:0007669"/>
    <property type="project" value="UniProtKB-SubCell"/>
</dbReference>
<dbReference type="SUPFAM" id="SSF55874">
    <property type="entry name" value="ATPase domain of HSP90 chaperone/DNA topoisomerase II/histidine kinase"/>
    <property type="match status" value="1"/>
</dbReference>
<dbReference type="InterPro" id="IPR003660">
    <property type="entry name" value="HAMP_dom"/>
</dbReference>
<dbReference type="InterPro" id="IPR036097">
    <property type="entry name" value="HisK_dim/P_sf"/>
</dbReference>
<name>A0A229RBK3_AMYAL</name>
<dbReference type="InterPro" id="IPR004358">
    <property type="entry name" value="Sig_transdc_His_kin-like_C"/>
</dbReference>
<evidence type="ECO:0000256" key="5">
    <source>
        <dbReference type="ARBA" id="ARBA00022679"/>
    </source>
</evidence>
<dbReference type="PRINTS" id="PR00344">
    <property type="entry name" value="BCTRLSENSOR"/>
</dbReference>
<evidence type="ECO:0000256" key="3">
    <source>
        <dbReference type="ARBA" id="ARBA00012438"/>
    </source>
</evidence>
<dbReference type="InterPro" id="IPR003661">
    <property type="entry name" value="HisK_dim/P_dom"/>
</dbReference>
<dbReference type="Gene3D" id="3.30.565.10">
    <property type="entry name" value="Histidine kinase-like ATPase, C-terminal domain"/>
    <property type="match status" value="1"/>
</dbReference>
<dbReference type="Pfam" id="PF02518">
    <property type="entry name" value="HATPase_c"/>
    <property type="match status" value="1"/>
</dbReference>
<dbReference type="Pfam" id="PF00672">
    <property type="entry name" value="HAMP"/>
    <property type="match status" value="1"/>
</dbReference>
<evidence type="ECO:0000313" key="15">
    <source>
        <dbReference type="Proteomes" id="UP000215563"/>
    </source>
</evidence>
<evidence type="ECO:0000256" key="2">
    <source>
        <dbReference type="ARBA" id="ARBA00004236"/>
    </source>
</evidence>
<dbReference type="EMBL" id="NMQU01000138">
    <property type="protein sequence ID" value="OXM43841.1"/>
    <property type="molecule type" value="Genomic_DNA"/>
</dbReference>
<keyword evidence="4" id="KW-0597">Phosphoprotein</keyword>
<organism evidence="14 15">
    <name type="scientific">Amycolatopsis alba DSM 44262</name>
    <dbReference type="NCBI Taxonomy" id="1125972"/>
    <lineage>
        <taxon>Bacteria</taxon>
        <taxon>Bacillati</taxon>
        <taxon>Actinomycetota</taxon>
        <taxon>Actinomycetes</taxon>
        <taxon>Pseudonocardiales</taxon>
        <taxon>Pseudonocardiaceae</taxon>
        <taxon>Amycolatopsis</taxon>
    </lineage>
</organism>
<dbReference type="CDD" id="cd00075">
    <property type="entry name" value="HATPase"/>
    <property type="match status" value="1"/>
</dbReference>
<keyword evidence="5" id="KW-0808">Transferase</keyword>
<reference evidence="14 15" key="1">
    <citation type="submission" date="2017-07" db="EMBL/GenBank/DDBJ databases">
        <title>Amycolatopsis alba DSM 44262 Genome sequencing and assembly.</title>
        <authorList>
            <person name="Kaur N."/>
            <person name="Mayilraj S."/>
        </authorList>
    </citation>
    <scope>NUCLEOTIDE SEQUENCE [LARGE SCALE GENOMIC DNA]</scope>
    <source>
        <strain evidence="14 15">DSM 44262</strain>
    </source>
</reference>
<evidence type="ECO:0000259" key="13">
    <source>
        <dbReference type="PROSITE" id="PS50885"/>
    </source>
</evidence>
<evidence type="ECO:0000256" key="4">
    <source>
        <dbReference type="ARBA" id="ARBA00022553"/>
    </source>
</evidence>
<dbReference type="CDD" id="cd00082">
    <property type="entry name" value="HisKA"/>
    <property type="match status" value="1"/>
</dbReference>
<keyword evidence="8 11" id="KW-1133">Transmembrane helix</keyword>
<dbReference type="PROSITE" id="PS50885">
    <property type="entry name" value="HAMP"/>
    <property type="match status" value="1"/>
</dbReference>
<evidence type="ECO:0000256" key="8">
    <source>
        <dbReference type="ARBA" id="ARBA00022989"/>
    </source>
</evidence>
<protein>
    <recommendedName>
        <fullName evidence="3">histidine kinase</fullName>
        <ecNumber evidence="3">2.7.13.3</ecNumber>
    </recommendedName>
</protein>
<feature type="domain" description="HAMP" evidence="13">
    <location>
        <begin position="113"/>
        <end position="166"/>
    </location>
</feature>
<dbReference type="InterPro" id="IPR036890">
    <property type="entry name" value="HATPase_C_sf"/>
</dbReference>
<dbReference type="Gene3D" id="1.10.287.130">
    <property type="match status" value="1"/>
</dbReference>
<dbReference type="SUPFAM" id="SSF47384">
    <property type="entry name" value="Homodimeric domain of signal transducing histidine kinase"/>
    <property type="match status" value="1"/>
</dbReference>
<dbReference type="PROSITE" id="PS50109">
    <property type="entry name" value="HIS_KIN"/>
    <property type="match status" value="1"/>
</dbReference>
<feature type="transmembrane region" description="Helical" evidence="11">
    <location>
        <begin position="92"/>
        <end position="112"/>
    </location>
</feature>
<dbReference type="Gene3D" id="6.10.340.10">
    <property type="match status" value="1"/>
</dbReference>
<evidence type="ECO:0000256" key="9">
    <source>
        <dbReference type="ARBA" id="ARBA00023012"/>
    </source>
</evidence>
<evidence type="ECO:0000313" key="14">
    <source>
        <dbReference type="EMBL" id="OXM43841.1"/>
    </source>
</evidence>
<gene>
    <name evidence="14" type="ORF">CFP75_36585</name>
</gene>
<dbReference type="GO" id="GO:0000155">
    <property type="term" value="F:phosphorelay sensor kinase activity"/>
    <property type="evidence" value="ECO:0007669"/>
    <property type="project" value="InterPro"/>
</dbReference>
<dbReference type="PANTHER" id="PTHR45436">
    <property type="entry name" value="SENSOR HISTIDINE KINASE YKOH"/>
    <property type="match status" value="1"/>
</dbReference>
<evidence type="ECO:0000256" key="6">
    <source>
        <dbReference type="ARBA" id="ARBA00022692"/>
    </source>
</evidence>
<dbReference type="SMART" id="SM00387">
    <property type="entry name" value="HATPase_c"/>
    <property type="match status" value="1"/>
</dbReference>
<dbReference type="InterPro" id="IPR050428">
    <property type="entry name" value="TCS_sensor_his_kinase"/>
</dbReference>
<dbReference type="AlphaFoldDB" id="A0A229RBK3"/>
<keyword evidence="7 14" id="KW-0418">Kinase</keyword>